<dbReference type="AlphaFoldDB" id="C7M1N3"/>
<dbReference type="PIRSF" id="PIRSF000148">
    <property type="entry name" value="ASA_dh"/>
    <property type="match status" value="1"/>
</dbReference>
<name>C7M1N3_ACIFD</name>
<evidence type="ECO:0000256" key="4">
    <source>
        <dbReference type="ARBA" id="ARBA00010584"/>
    </source>
</evidence>
<evidence type="ECO:0000256" key="15">
    <source>
        <dbReference type="HAMAP-Rule" id="MF_02121"/>
    </source>
</evidence>
<evidence type="ECO:0000256" key="9">
    <source>
        <dbReference type="ARBA" id="ARBA00022857"/>
    </source>
</evidence>
<dbReference type="GO" id="GO:0046983">
    <property type="term" value="F:protein dimerization activity"/>
    <property type="evidence" value="ECO:0007669"/>
    <property type="project" value="InterPro"/>
</dbReference>
<dbReference type="SUPFAM" id="SSF51735">
    <property type="entry name" value="NAD(P)-binding Rossmann-fold domains"/>
    <property type="match status" value="1"/>
</dbReference>
<evidence type="ECO:0000259" key="17">
    <source>
        <dbReference type="SMART" id="SM00859"/>
    </source>
</evidence>
<dbReference type="GO" id="GO:0004073">
    <property type="term" value="F:aspartate-semialdehyde dehydrogenase activity"/>
    <property type="evidence" value="ECO:0007669"/>
    <property type="project" value="UniProtKB-UniRule"/>
</dbReference>
<keyword evidence="19" id="KW-1185">Reference proteome</keyword>
<evidence type="ECO:0000256" key="7">
    <source>
        <dbReference type="ARBA" id="ARBA00022605"/>
    </source>
</evidence>
<dbReference type="Proteomes" id="UP000000771">
    <property type="component" value="Chromosome"/>
</dbReference>
<dbReference type="HOGENOM" id="CLU_049966_0_0_11"/>
<dbReference type="GO" id="GO:0071266">
    <property type="term" value="P:'de novo' L-methionine biosynthetic process"/>
    <property type="evidence" value="ECO:0007669"/>
    <property type="project" value="UniProtKB-UniRule"/>
</dbReference>
<dbReference type="GO" id="GO:0050661">
    <property type="term" value="F:NADP binding"/>
    <property type="evidence" value="ECO:0007669"/>
    <property type="project" value="UniProtKB-UniRule"/>
</dbReference>
<dbReference type="UniPathway" id="UPA00034">
    <property type="reaction ID" value="UER00016"/>
</dbReference>
<comment type="catalytic activity">
    <reaction evidence="14 15">
        <text>L-aspartate 4-semialdehyde + phosphate + NADP(+) = 4-phospho-L-aspartate + NADPH + H(+)</text>
        <dbReference type="Rhea" id="RHEA:24284"/>
        <dbReference type="ChEBI" id="CHEBI:15378"/>
        <dbReference type="ChEBI" id="CHEBI:43474"/>
        <dbReference type="ChEBI" id="CHEBI:57535"/>
        <dbReference type="ChEBI" id="CHEBI:57783"/>
        <dbReference type="ChEBI" id="CHEBI:58349"/>
        <dbReference type="ChEBI" id="CHEBI:537519"/>
        <dbReference type="EC" id="1.2.1.11"/>
    </reaction>
</comment>
<evidence type="ECO:0000313" key="19">
    <source>
        <dbReference type="Proteomes" id="UP000000771"/>
    </source>
</evidence>
<keyword evidence="13 15" id="KW-0486">Methionine biosynthesis</keyword>
<keyword evidence="10 15" id="KW-0220">Diaminopimelate biosynthesis</keyword>
<dbReference type="GO" id="GO:0019877">
    <property type="term" value="P:diaminopimelate biosynthetic process"/>
    <property type="evidence" value="ECO:0007669"/>
    <property type="project" value="UniProtKB-UniRule"/>
</dbReference>
<feature type="binding site" evidence="15">
    <location>
        <position position="318"/>
    </location>
    <ligand>
        <name>NADP(+)</name>
        <dbReference type="ChEBI" id="CHEBI:58349"/>
    </ligand>
</feature>
<comment type="function">
    <text evidence="15">Catalyzes the NADPH-dependent formation of L-aspartate-semialdehyde (L-ASA) by the reductive dephosphorylation of L-aspartyl-4-phosphate.</text>
</comment>
<evidence type="ECO:0000256" key="11">
    <source>
        <dbReference type="ARBA" id="ARBA00023002"/>
    </source>
</evidence>
<evidence type="ECO:0000256" key="13">
    <source>
        <dbReference type="ARBA" id="ARBA00023167"/>
    </source>
</evidence>
<dbReference type="NCBIfam" id="NF011456">
    <property type="entry name" value="PRK14874.1"/>
    <property type="match status" value="1"/>
</dbReference>
<dbReference type="CDD" id="cd02316">
    <property type="entry name" value="VcASADH2_like_N"/>
    <property type="match status" value="1"/>
</dbReference>
<dbReference type="GO" id="GO:0009089">
    <property type="term" value="P:lysine biosynthetic process via diaminopimelate"/>
    <property type="evidence" value="ECO:0007669"/>
    <property type="project" value="UniProtKB-UniRule"/>
</dbReference>
<dbReference type="NCBIfam" id="TIGR01296">
    <property type="entry name" value="asd_B"/>
    <property type="match status" value="1"/>
</dbReference>
<dbReference type="InterPro" id="IPR012080">
    <property type="entry name" value="Asp_semialdehyde_DH"/>
</dbReference>
<keyword evidence="9 15" id="KW-0521">NADP</keyword>
<feature type="active site" description="Proton acceptor" evidence="15 16">
    <location>
        <position position="251"/>
    </location>
</feature>
<dbReference type="OrthoDB" id="9805684at2"/>
<keyword evidence="12 15" id="KW-0457">Lysine biosynthesis</keyword>
<dbReference type="PANTHER" id="PTHR46278">
    <property type="entry name" value="DEHYDROGENASE, PUTATIVE-RELATED"/>
    <property type="match status" value="1"/>
</dbReference>
<evidence type="ECO:0000256" key="14">
    <source>
        <dbReference type="ARBA" id="ARBA00047891"/>
    </source>
</evidence>
<protein>
    <recommendedName>
        <fullName evidence="6 15">Aspartate-semialdehyde dehydrogenase</fullName>
        <shortName evidence="15">ASA dehydrogenase</shortName>
        <shortName evidence="15">ASADH</shortName>
        <ecNumber evidence="6 15">1.2.1.11</ecNumber>
    </recommendedName>
    <alternativeName>
        <fullName evidence="15">Aspartate-beta-semialdehyde dehydrogenase</fullName>
    </alternativeName>
</protein>
<feature type="domain" description="Semialdehyde dehydrogenase NAD-binding" evidence="17">
    <location>
        <begin position="5"/>
        <end position="120"/>
    </location>
</feature>
<dbReference type="GO" id="GO:0009088">
    <property type="term" value="P:threonine biosynthetic process"/>
    <property type="evidence" value="ECO:0007669"/>
    <property type="project" value="UniProtKB-UniRule"/>
</dbReference>
<comment type="similarity">
    <text evidence="4 15">Belongs to the aspartate-semialdehyde dehydrogenase family.</text>
</comment>
<dbReference type="EC" id="1.2.1.11" evidence="6 15"/>
<feature type="binding site" evidence="15">
    <location>
        <position position="244"/>
    </location>
    <ligand>
        <name>substrate</name>
    </ligand>
</feature>
<comment type="subunit">
    <text evidence="5 15">Homodimer.</text>
</comment>
<dbReference type="RefSeq" id="WP_012784201.1">
    <property type="nucleotide sequence ID" value="NC_013124.1"/>
</dbReference>
<dbReference type="eggNOG" id="COG0136">
    <property type="taxonomic scope" value="Bacteria"/>
</dbReference>
<evidence type="ECO:0000256" key="12">
    <source>
        <dbReference type="ARBA" id="ARBA00023154"/>
    </source>
</evidence>
<dbReference type="PANTHER" id="PTHR46278:SF2">
    <property type="entry name" value="ASPARTATE-SEMIALDEHYDE DEHYDROGENASE"/>
    <property type="match status" value="1"/>
</dbReference>
<evidence type="ECO:0000256" key="6">
    <source>
        <dbReference type="ARBA" id="ARBA00013120"/>
    </source>
</evidence>
<feature type="active site" description="Acyl-thioester intermediate" evidence="15 16">
    <location>
        <position position="130"/>
    </location>
</feature>
<dbReference type="UniPathway" id="UPA00051">
    <property type="reaction ID" value="UER00464"/>
</dbReference>
<dbReference type="Pfam" id="PF01118">
    <property type="entry name" value="Semialdhyde_dh"/>
    <property type="match status" value="1"/>
</dbReference>
<keyword evidence="8 15" id="KW-0791">Threonine biosynthesis</keyword>
<feature type="binding site" evidence="15">
    <location>
        <begin position="160"/>
        <end position="161"/>
    </location>
    <ligand>
        <name>NADP(+)</name>
        <dbReference type="ChEBI" id="CHEBI:58349"/>
    </ligand>
</feature>
<evidence type="ECO:0000256" key="8">
    <source>
        <dbReference type="ARBA" id="ARBA00022697"/>
    </source>
</evidence>
<dbReference type="GO" id="GO:0009097">
    <property type="term" value="P:isoleucine biosynthetic process"/>
    <property type="evidence" value="ECO:0007669"/>
    <property type="project" value="UniProtKB-UniRule"/>
</dbReference>
<dbReference type="Pfam" id="PF02774">
    <property type="entry name" value="Semialdhyde_dhC"/>
    <property type="match status" value="1"/>
</dbReference>
<evidence type="ECO:0000313" key="18">
    <source>
        <dbReference type="EMBL" id="ACU53082.1"/>
    </source>
</evidence>
<comment type="caution">
    <text evidence="15">Lacks conserved residue(s) required for the propagation of feature annotation.</text>
</comment>
<dbReference type="Gene3D" id="3.30.360.10">
    <property type="entry name" value="Dihydrodipicolinate Reductase, domain 2"/>
    <property type="match status" value="1"/>
</dbReference>
<dbReference type="InterPro" id="IPR036291">
    <property type="entry name" value="NAD(P)-bd_dom_sf"/>
</dbReference>
<dbReference type="HAMAP" id="MF_02121">
    <property type="entry name" value="ASADH"/>
    <property type="match status" value="1"/>
</dbReference>
<proteinExistence type="inferred from homology"/>
<dbReference type="Gene3D" id="3.40.50.720">
    <property type="entry name" value="NAD(P)-binding Rossmann-like Domain"/>
    <property type="match status" value="1"/>
</dbReference>
<dbReference type="InterPro" id="IPR005986">
    <property type="entry name" value="Asp_semialdehyde_DH_beta"/>
</dbReference>
<comment type="pathway">
    <text evidence="3 15">Amino-acid biosynthesis; L-threonine biosynthesis; L-threonine from L-aspartate: step 2/5.</text>
</comment>
<accession>C7M1N3</accession>
<evidence type="ECO:0000256" key="3">
    <source>
        <dbReference type="ARBA" id="ARBA00005097"/>
    </source>
</evidence>
<feature type="binding site" evidence="15">
    <location>
        <begin position="12"/>
        <end position="15"/>
    </location>
    <ligand>
        <name>NADP(+)</name>
        <dbReference type="ChEBI" id="CHEBI:58349"/>
    </ligand>
</feature>
<feature type="binding site" evidence="15">
    <location>
        <begin position="40"/>
        <end position="41"/>
    </location>
    <ligand>
        <name>NADP(+)</name>
        <dbReference type="ChEBI" id="CHEBI:58349"/>
    </ligand>
</feature>
<feature type="binding site" evidence="15">
    <location>
        <position position="100"/>
    </location>
    <ligand>
        <name>phosphate</name>
        <dbReference type="ChEBI" id="CHEBI:43474"/>
    </ligand>
</feature>
<feature type="binding site" evidence="15">
    <location>
        <position position="157"/>
    </location>
    <ligand>
        <name>substrate</name>
    </ligand>
</feature>
<dbReference type="InterPro" id="IPR012280">
    <property type="entry name" value="Semialdhyde_DH_dimer_dom"/>
</dbReference>
<comment type="pathway">
    <text evidence="2 15">Amino-acid biosynthesis; L-lysine biosynthesis via DAP pathway; (S)-tetrahydrodipicolinate from L-aspartate: step 2/4.</text>
</comment>
<evidence type="ECO:0000256" key="5">
    <source>
        <dbReference type="ARBA" id="ARBA00011738"/>
    </source>
</evidence>
<dbReference type="EMBL" id="CP001631">
    <property type="protein sequence ID" value="ACU53082.1"/>
    <property type="molecule type" value="Genomic_DNA"/>
</dbReference>
<keyword evidence="7 15" id="KW-0028">Amino-acid biosynthesis</keyword>
<evidence type="ECO:0000256" key="2">
    <source>
        <dbReference type="ARBA" id="ARBA00005076"/>
    </source>
</evidence>
<sequence length="341" mass="34984">MNGLALGVVGATGQVGSVMRRIVLERGLPIASVRFFASSRSAGTQLDFDGTSVEVEDVATADPSGLDVALFSIGASAAERYAPRFAASGCVVVDNSSAFRMDPAVPLVVAEVNPEAIEAMPKRIVANPNCTTMVAVGALAAIRRVAGLRRVIASTYQAASGAGRTGVAELAAQLSRPGLEALTFDGKAVDFGTPAVFPAPLGANVVPLAGSLVGDDTTEERKFVNESRKILGMEDLRVGATCVRVPVFTGHAVSVVAECERPVDLAAVRAALEAAPGLQLADLPTPLDAAGRDEVLVGRVRASDVVDNGVAFFVAGDNLRKGAALNAVQLAELVIERGLVG</sequence>
<dbReference type="InterPro" id="IPR000534">
    <property type="entry name" value="Semialdehyde_DH_NAD-bd"/>
</dbReference>
<dbReference type="UniPathway" id="UPA00050">
    <property type="reaction ID" value="UER00463"/>
</dbReference>
<evidence type="ECO:0000256" key="16">
    <source>
        <dbReference type="PIRSR" id="PIRSR000148-1"/>
    </source>
</evidence>
<evidence type="ECO:0000256" key="10">
    <source>
        <dbReference type="ARBA" id="ARBA00022915"/>
    </source>
</evidence>
<dbReference type="STRING" id="525909.Afer_0112"/>
<evidence type="ECO:0000256" key="1">
    <source>
        <dbReference type="ARBA" id="ARBA00005021"/>
    </source>
</evidence>
<dbReference type="SMART" id="SM00859">
    <property type="entry name" value="Semialdhyde_dh"/>
    <property type="match status" value="1"/>
</dbReference>
<keyword evidence="11 15" id="KW-0560">Oxidoreductase</keyword>
<dbReference type="GO" id="GO:0051287">
    <property type="term" value="F:NAD binding"/>
    <property type="evidence" value="ECO:0007669"/>
    <property type="project" value="InterPro"/>
</dbReference>
<organism evidence="18 19">
    <name type="scientific">Acidimicrobium ferrooxidans (strain DSM 10331 / JCM 15462 / NBRC 103882 / ICP)</name>
    <dbReference type="NCBI Taxonomy" id="525909"/>
    <lineage>
        <taxon>Bacteria</taxon>
        <taxon>Bacillati</taxon>
        <taxon>Actinomycetota</taxon>
        <taxon>Acidimicrobiia</taxon>
        <taxon>Acidimicrobiales</taxon>
        <taxon>Acidimicrobiaceae</taxon>
        <taxon>Acidimicrobium</taxon>
    </lineage>
</organism>
<comment type="pathway">
    <text evidence="1 15">Amino-acid biosynthesis; L-methionine biosynthesis via de novo pathway; L-homoserine from L-aspartate: step 2/3.</text>
</comment>
<dbReference type="SUPFAM" id="SSF55347">
    <property type="entry name" value="Glyceraldehyde-3-phosphate dehydrogenase-like, C-terminal domain"/>
    <property type="match status" value="1"/>
</dbReference>
<dbReference type="KEGG" id="afo:Afer_0112"/>
<gene>
    <name evidence="15" type="primary">asd</name>
    <name evidence="18" type="ordered locus">Afer_0112</name>
</gene>
<reference evidence="18 19" key="1">
    <citation type="journal article" date="2009" name="Stand. Genomic Sci.">
        <title>Complete genome sequence of Acidimicrobium ferrooxidans type strain (ICP).</title>
        <authorList>
            <person name="Clum A."/>
            <person name="Nolan M."/>
            <person name="Lang E."/>
            <person name="Glavina Del Rio T."/>
            <person name="Tice H."/>
            <person name="Copeland A."/>
            <person name="Cheng J.F."/>
            <person name="Lucas S."/>
            <person name="Chen F."/>
            <person name="Bruce D."/>
            <person name="Goodwin L."/>
            <person name="Pitluck S."/>
            <person name="Ivanova N."/>
            <person name="Mavrommatis K."/>
            <person name="Mikhailova N."/>
            <person name="Pati A."/>
            <person name="Chen A."/>
            <person name="Palaniappan K."/>
            <person name="Goker M."/>
            <person name="Spring S."/>
            <person name="Land M."/>
            <person name="Hauser L."/>
            <person name="Chang Y.J."/>
            <person name="Jeffries C.C."/>
            <person name="Chain P."/>
            <person name="Bristow J."/>
            <person name="Eisen J.A."/>
            <person name="Markowitz V."/>
            <person name="Hugenholtz P."/>
            <person name="Kyrpides N.C."/>
            <person name="Klenk H.P."/>
            <person name="Lapidus A."/>
        </authorList>
    </citation>
    <scope>NUCLEOTIDE SEQUENCE [LARGE SCALE GENOMIC DNA]</scope>
    <source>
        <strain evidence="19">DSM 10331 / JCM 15462 / NBRC 103882 / ICP</strain>
    </source>
</reference>